<dbReference type="PANTHER" id="PTHR36117">
    <property type="entry name" value="4-HYDROXYPHENYLACETATE 3-MONOOXYGENASE-RELATED"/>
    <property type="match status" value="1"/>
</dbReference>
<keyword evidence="4 9" id="KW-0503">Monooxygenase</keyword>
<dbReference type="InterPro" id="IPR036250">
    <property type="entry name" value="AcylCo_DH-like_C"/>
</dbReference>
<evidence type="ECO:0000256" key="6">
    <source>
        <dbReference type="PIRSR" id="PIRSR000331-2"/>
    </source>
</evidence>
<evidence type="ECO:0000256" key="3">
    <source>
        <dbReference type="ARBA" id="ARBA00023002"/>
    </source>
</evidence>
<dbReference type="Pfam" id="PF03241">
    <property type="entry name" value="HpaB"/>
    <property type="match status" value="1"/>
</dbReference>
<feature type="domain" description="HpaB/PvcC/4-BUDH N-terminal" evidence="8">
    <location>
        <begin position="17"/>
        <end position="283"/>
    </location>
</feature>
<feature type="binding site" evidence="6">
    <location>
        <begin position="157"/>
        <end position="159"/>
    </location>
    <ligand>
        <name>FAD</name>
        <dbReference type="ChEBI" id="CHEBI:57692"/>
    </ligand>
</feature>
<dbReference type="Pfam" id="PF11794">
    <property type="entry name" value="HpaB_N"/>
    <property type="match status" value="1"/>
</dbReference>
<dbReference type="FunFam" id="1.10.3140.10:FF:000001">
    <property type="entry name" value="4-hydroxyphenylacetate 3-monooxygenase oxygenase component"/>
    <property type="match status" value="1"/>
</dbReference>
<dbReference type="RefSeq" id="WP_114563128.1">
    <property type="nucleotide sequence ID" value="NZ_CP031124.1"/>
</dbReference>
<dbReference type="EC" id="1.14.14.9" evidence="9"/>
<name>A0A345DCB4_9BURK</name>
<dbReference type="FunFam" id="1.20.140.10:FF:000044">
    <property type="entry name" value="4-hydroxyphenylacetate 3-monooxygenase oxygenase component"/>
    <property type="match status" value="1"/>
</dbReference>
<evidence type="ECO:0000313" key="10">
    <source>
        <dbReference type="Proteomes" id="UP000252182"/>
    </source>
</evidence>
<accession>A0A345DCB4</accession>
<evidence type="ECO:0000259" key="8">
    <source>
        <dbReference type="Pfam" id="PF11794"/>
    </source>
</evidence>
<dbReference type="FunFam" id="2.40.110.10:FF:000026">
    <property type="entry name" value="4-hydroxyphenylacetate 3-monooxygenase oxygenase component"/>
    <property type="match status" value="1"/>
</dbReference>
<dbReference type="InterPro" id="IPR024677">
    <property type="entry name" value="HpaB/PvcC"/>
</dbReference>
<dbReference type="PIRSF" id="PIRSF000331">
    <property type="entry name" value="HpaA_HpaB"/>
    <property type="match status" value="1"/>
</dbReference>
<protein>
    <submittedName>
        <fullName evidence="9">4-hydroxyphenylacetate 3-monooxygenase oxygenase component</fullName>
        <ecNumber evidence="9">1.14.14.9</ecNumber>
    </submittedName>
</protein>
<feature type="binding site" evidence="6">
    <location>
        <position position="198"/>
    </location>
    <ligand>
        <name>FAD</name>
        <dbReference type="ChEBI" id="CHEBI:57692"/>
    </ligand>
</feature>
<dbReference type="OrthoDB" id="7233724at2"/>
<gene>
    <name evidence="9" type="primary">hpaB</name>
    <name evidence="9" type="ORF">DTO96_101742</name>
</gene>
<dbReference type="AlphaFoldDB" id="A0A345DCB4"/>
<dbReference type="SUPFAM" id="SSF47203">
    <property type="entry name" value="Acyl-CoA dehydrogenase C-terminal domain-like"/>
    <property type="match status" value="1"/>
</dbReference>
<evidence type="ECO:0000259" key="7">
    <source>
        <dbReference type="Pfam" id="PF03241"/>
    </source>
</evidence>
<feature type="domain" description="HpaB/PvcC/4-BUDH C-terminal" evidence="7">
    <location>
        <begin position="290"/>
        <end position="480"/>
    </location>
</feature>
<comment type="similarity">
    <text evidence="5">Belongs to the FADH(2)-utilizing monooxygenase family.</text>
</comment>
<evidence type="ECO:0000313" key="9">
    <source>
        <dbReference type="EMBL" id="AXF86002.1"/>
    </source>
</evidence>
<dbReference type="PIRSF" id="PIRSF500125">
    <property type="entry name" value="4_HPA_large"/>
    <property type="match status" value="1"/>
</dbReference>
<keyword evidence="10" id="KW-1185">Reference proteome</keyword>
<evidence type="ECO:0000256" key="4">
    <source>
        <dbReference type="ARBA" id="ARBA00023033"/>
    </source>
</evidence>
<evidence type="ECO:0000256" key="2">
    <source>
        <dbReference type="ARBA" id="ARBA00022827"/>
    </source>
</evidence>
<dbReference type="InterPro" id="IPR046373">
    <property type="entry name" value="Acyl-CoA_Oxase/DH_mid-dom_sf"/>
</dbReference>
<dbReference type="InterPro" id="IPR024674">
    <property type="entry name" value="HpaB/PvcC/4-BUDH_N"/>
</dbReference>
<keyword evidence="1" id="KW-0285">Flavoprotein</keyword>
<dbReference type="GO" id="GO:0050660">
    <property type="term" value="F:flavin adenine dinucleotide binding"/>
    <property type="evidence" value="ECO:0007669"/>
    <property type="project" value="InterPro"/>
</dbReference>
<dbReference type="EMBL" id="CP031124">
    <property type="protein sequence ID" value="AXF86002.1"/>
    <property type="molecule type" value="Genomic_DNA"/>
</dbReference>
<evidence type="ECO:0000256" key="1">
    <source>
        <dbReference type="ARBA" id="ARBA00022630"/>
    </source>
</evidence>
<organism evidence="9 10">
    <name type="scientific">Ephemeroptericola cinctiostellae</name>
    <dbReference type="NCBI Taxonomy" id="2268024"/>
    <lineage>
        <taxon>Bacteria</taxon>
        <taxon>Pseudomonadati</taxon>
        <taxon>Pseudomonadota</taxon>
        <taxon>Betaproteobacteria</taxon>
        <taxon>Burkholderiales</taxon>
        <taxon>Burkholderiaceae</taxon>
        <taxon>Ephemeroptericola</taxon>
    </lineage>
</organism>
<dbReference type="SUPFAM" id="SSF56645">
    <property type="entry name" value="Acyl-CoA dehydrogenase NM domain-like"/>
    <property type="match status" value="1"/>
</dbReference>
<dbReference type="NCBIfam" id="TIGR02310">
    <property type="entry name" value="HpaB-2"/>
    <property type="match status" value="1"/>
</dbReference>
<dbReference type="Proteomes" id="UP000252182">
    <property type="component" value="Chromosome"/>
</dbReference>
<dbReference type="GO" id="GO:0016627">
    <property type="term" value="F:oxidoreductase activity, acting on the CH-CH group of donors"/>
    <property type="evidence" value="ECO:0007669"/>
    <property type="project" value="InterPro"/>
</dbReference>
<dbReference type="InterPro" id="IPR012688">
    <property type="entry name" value="HpaB_gammaproteobact"/>
</dbReference>
<evidence type="ECO:0000256" key="5">
    <source>
        <dbReference type="ARBA" id="ARBA00061227"/>
    </source>
</evidence>
<dbReference type="KEGG" id="hyf:DTO96_101742"/>
<keyword evidence="2 6" id="KW-0274">FAD</keyword>
<dbReference type="InterPro" id="IPR009100">
    <property type="entry name" value="AcylCoA_DH/oxidase_NM_dom_sf"/>
</dbReference>
<dbReference type="Gene3D" id="1.10.3140.10">
    <property type="entry name" value="4-hydroxybutyryl-coa dehydratase, domain 1"/>
    <property type="match status" value="1"/>
</dbReference>
<dbReference type="Gene3D" id="1.20.140.10">
    <property type="entry name" value="Butyryl-CoA Dehydrogenase, subunit A, domain 3"/>
    <property type="match status" value="1"/>
</dbReference>
<dbReference type="Gene3D" id="2.40.110.10">
    <property type="entry name" value="Butyryl-CoA Dehydrogenase, subunit A, domain 2"/>
    <property type="match status" value="1"/>
</dbReference>
<dbReference type="GO" id="GO:0010124">
    <property type="term" value="P:phenylacetate catabolic process"/>
    <property type="evidence" value="ECO:0007669"/>
    <property type="project" value="InterPro"/>
</dbReference>
<sequence length="522" mass="58682">MSKKPEDFRADNKRPFTGAEFLASLNDGREIYIYGERVENVTTHPAFRNSAASMAKLYDDLHDPTTKDELCWETDTGNGGYTHKFFRMARSADELRQQRDAIAAWSRGSYGWMGRTPDYKAAFGNVLGANPEFYGKFSDNARRWYKRLQESCLYMNHAIVNPPIDRDKPADQVKDVYISVQRETDEGIYVSGAKVVATNSALTHYNFIGQGSAQVLGDNTDFALMFIASMNASGLKLICRQSYELIAAATGSPFDYPLSSRFDENDAILVMDNVFVPWEDVLIYRDFERCKQWFVKGGFGRLFPMQGCTRLAVKLDFIAGLMQKAVECTGAKDFRGVQAMVGEVVGWRNTFWALTDAMYGNSYEWEGGAIMPNLEAMQAYRVLAPVAYPQIKNLIENCVASGLIYLPSSALDFANPDIDKYLAQYVRGSDGIDYKQRIKILKLLWDAIGTEFGGRHELYEINYAGSAEEVRMQCLRNAYSSGVMPAAIALVDKCLSDYDENGWTVPHLKSGEDVSVHGRLFK</sequence>
<dbReference type="InterPro" id="IPR024719">
    <property type="entry name" value="HpaB/PvcC/4-BUDH_C"/>
</dbReference>
<proteinExistence type="inferred from homology"/>
<reference evidence="10" key="1">
    <citation type="submission" date="2018-07" db="EMBL/GenBank/DDBJ databases">
        <authorList>
            <person name="Kim H."/>
        </authorList>
    </citation>
    <scope>NUCLEOTIDE SEQUENCE [LARGE SCALE GENOMIC DNA]</scope>
    <source>
        <strain evidence="10">F02</strain>
    </source>
</reference>
<keyword evidence="3 9" id="KW-0560">Oxidoreductase</keyword>
<dbReference type="InterPro" id="IPR004925">
    <property type="entry name" value="HpaB/PvcC/4-BUDH"/>
</dbReference>
<dbReference type="GO" id="GO:0052881">
    <property type="term" value="F:4-hydroxyphenylacetate 3-monooxygenase activity"/>
    <property type="evidence" value="ECO:0007669"/>
    <property type="project" value="UniProtKB-EC"/>
</dbReference>
<dbReference type="PANTHER" id="PTHR36117:SF3">
    <property type="entry name" value="4-HYDROXYPHENYLACETATE 3-MONOOXYGENASE-RELATED"/>
    <property type="match status" value="1"/>
</dbReference>